<evidence type="ECO:0000313" key="1">
    <source>
        <dbReference type="EMBL" id="KAE8414431.1"/>
    </source>
</evidence>
<organism evidence="1 2">
    <name type="scientific">Aspergillus pseudocaelatus</name>
    <dbReference type="NCBI Taxonomy" id="1825620"/>
    <lineage>
        <taxon>Eukaryota</taxon>
        <taxon>Fungi</taxon>
        <taxon>Dikarya</taxon>
        <taxon>Ascomycota</taxon>
        <taxon>Pezizomycotina</taxon>
        <taxon>Eurotiomycetes</taxon>
        <taxon>Eurotiomycetidae</taxon>
        <taxon>Eurotiales</taxon>
        <taxon>Aspergillaceae</taxon>
        <taxon>Aspergillus</taxon>
        <taxon>Aspergillus subgen. Circumdati</taxon>
    </lineage>
</organism>
<protein>
    <recommendedName>
        <fullName evidence="3">Secreted protein</fullName>
    </recommendedName>
</protein>
<sequence>MSVCLHVSISLSLRNSSTSMCAIRGFWSLAYVQRAWWTCVGRRFMVGVSASDTRIRTAYLLRTTYFLRITYFLRRYAWLINCQPNLSCVTESCRILQDLCTSGHPCSAPDTTWSGRGVPCG</sequence>
<evidence type="ECO:0008006" key="3">
    <source>
        <dbReference type="Google" id="ProtNLM"/>
    </source>
</evidence>
<keyword evidence="2" id="KW-1185">Reference proteome</keyword>
<gene>
    <name evidence="1" type="ORF">BDV36DRAFT_241367</name>
</gene>
<proteinExistence type="predicted"/>
<dbReference type="Proteomes" id="UP000325395">
    <property type="component" value="Unassembled WGS sequence"/>
</dbReference>
<evidence type="ECO:0000313" key="2">
    <source>
        <dbReference type="Proteomes" id="UP000325395"/>
    </source>
</evidence>
<name>A0ABQ6WBD4_9EURO</name>
<dbReference type="EMBL" id="ML735785">
    <property type="protein sequence ID" value="KAE8414431.1"/>
    <property type="molecule type" value="Genomic_DNA"/>
</dbReference>
<reference evidence="1 2" key="1">
    <citation type="submission" date="2019-04" db="EMBL/GenBank/DDBJ databases">
        <authorList>
            <consortium name="DOE Joint Genome Institute"/>
            <person name="Mondo S."/>
            <person name="Kjaerbolling I."/>
            <person name="Vesth T."/>
            <person name="Frisvad J.C."/>
            <person name="Nybo J.L."/>
            <person name="Theobald S."/>
            <person name="Kildgaard S."/>
            <person name="Isbrandt T."/>
            <person name="Kuo A."/>
            <person name="Sato A."/>
            <person name="Lyhne E.K."/>
            <person name="Kogle M.E."/>
            <person name="Wiebenga A."/>
            <person name="Kun R.S."/>
            <person name="Lubbers R.J."/>
            <person name="Makela M.R."/>
            <person name="Barry K."/>
            <person name="Chovatia M."/>
            <person name="Clum A."/>
            <person name="Daum C."/>
            <person name="Haridas S."/>
            <person name="He G."/>
            <person name="LaButti K."/>
            <person name="Lipzen A."/>
            <person name="Riley R."/>
            <person name="Salamov A."/>
            <person name="Simmons B.A."/>
            <person name="Magnuson J.K."/>
            <person name="Henrissat B."/>
            <person name="Mortensen U.H."/>
            <person name="Larsen T.O."/>
            <person name="Devries R.P."/>
            <person name="Grigoriev I.V."/>
            <person name="Machida M."/>
            <person name="Baker S.E."/>
            <person name="Andersen M.R."/>
            <person name="Cantor M.N."/>
            <person name="Hua S.X."/>
        </authorList>
    </citation>
    <scope>NUCLEOTIDE SEQUENCE [LARGE SCALE GENOMIC DNA]</scope>
    <source>
        <strain evidence="1 2">CBS 117616</strain>
    </source>
</reference>
<accession>A0ABQ6WBD4</accession>